<comment type="subcellular location">
    <subcellularLocation>
        <location evidence="1">Endomembrane system</location>
        <topology evidence="1">Multi-pass membrane protein</topology>
    </subcellularLocation>
</comment>
<name>A0A8I6REG3_CIMLE</name>
<dbReference type="PIRSF" id="PIRSF006060">
    <property type="entry name" value="AA_transporter"/>
    <property type="match status" value="1"/>
</dbReference>
<dbReference type="Gene3D" id="1.20.1740.10">
    <property type="entry name" value="Amino acid/polyamine transporter I"/>
    <property type="match status" value="1"/>
</dbReference>
<dbReference type="AlphaFoldDB" id="A0A8I6REG3"/>
<keyword evidence="4 8" id="KW-0812">Transmembrane</keyword>
<dbReference type="OMA" id="WNSKERI"/>
<dbReference type="PANTHER" id="PTHR43243:SF105">
    <property type="entry name" value="CATIONIC AMINO ACID TRANSPORTER C-TERMINAL DOMAIN-CONTAINING PROTEIN"/>
    <property type="match status" value="1"/>
</dbReference>
<feature type="transmembrane region" description="Helical" evidence="8">
    <location>
        <begin position="456"/>
        <end position="475"/>
    </location>
</feature>
<comment type="similarity">
    <text evidence="2">Belongs to the amino acid-polyamine-organocation (APC) superfamily. Cationic amino acid transporter (CAT) (TC 2.A.3.3) family.</text>
</comment>
<dbReference type="RefSeq" id="XP_014242269.1">
    <property type="nucleotide sequence ID" value="XM_014386783.2"/>
</dbReference>
<proteinExistence type="inferred from homology"/>
<keyword evidence="6 8" id="KW-0472">Membrane</keyword>
<dbReference type="InterPro" id="IPR002293">
    <property type="entry name" value="AA/rel_permease1"/>
</dbReference>
<feature type="transmembrane region" description="Helical" evidence="8">
    <location>
        <begin position="514"/>
        <end position="537"/>
    </location>
</feature>
<keyword evidence="11" id="KW-1185">Reference proteome</keyword>
<dbReference type="EnsemblMetazoa" id="XM_014386783.2">
    <property type="protein sequence ID" value="XP_014242269.1"/>
    <property type="gene ID" value="LOC106662588"/>
</dbReference>
<evidence type="ECO:0000256" key="4">
    <source>
        <dbReference type="ARBA" id="ARBA00022692"/>
    </source>
</evidence>
<feature type="transmembrane region" description="Helical" evidence="8">
    <location>
        <begin position="487"/>
        <end position="505"/>
    </location>
</feature>
<reference evidence="10" key="1">
    <citation type="submission" date="2022-01" db="UniProtKB">
        <authorList>
            <consortium name="EnsemblMetazoa"/>
        </authorList>
    </citation>
    <scope>IDENTIFICATION</scope>
</reference>
<feature type="transmembrane region" description="Helical" evidence="8">
    <location>
        <begin position="275"/>
        <end position="297"/>
    </location>
</feature>
<keyword evidence="3" id="KW-0813">Transport</keyword>
<evidence type="ECO:0000259" key="9">
    <source>
        <dbReference type="Pfam" id="PF13906"/>
    </source>
</evidence>
<evidence type="ECO:0000313" key="11">
    <source>
        <dbReference type="Proteomes" id="UP000494040"/>
    </source>
</evidence>
<keyword evidence="5 8" id="KW-1133">Transmembrane helix</keyword>
<dbReference type="Proteomes" id="UP000494040">
    <property type="component" value="Unassembled WGS sequence"/>
</dbReference>
<feature type="transmembrane region" description="Helical" evidence="8">
    <location>
        <begin position="68"/>
        <end position="88"/>
    </location>
</feature>
<protein>
    <recommendedName>
        <fullName evidence="9">Cationic amino acid transporter C-terminal domain-containing protein</fullName>
    </recommendedName>
</protein>
<keyword evidence="7" id="KW-0325">Glycoprotein</keyword>
<dbReference type="GeneID" id="106662588"/>
<evidence type="ECO:0000256" key="5">
    <source>
        <dbReference type="ARBA" id="ARBA00022989"/>
    </source>
</evidence>
<feature type="transmembrane region" description="Helical" evidence="8">
    <location>
        <begin position="164"/>
        <end position="185"/>
    </location>
</feature>
<dbReference type="OrthoDB" id="3900342at2759"/>
<dbReference type="KEGG" id="clec:106662588"/>
<dbReference type="GO" id="GO:0012505">
    <property type="term" value="C:endomembrane system"/>
    <property type="evidence" value="ECO:0007669"/>
    <property type="project" value="UniProtKB-SubCell"/>
</dbReference>
<accession>A0A8I6REG3</accession>
<evidence type="ECO:0000256" key="8">
    <source>
        <dbReference type="SAM" id="Phobius"/>
    </source>
</evidence>
<feature type="transmembrane region" description="Helical" evidence="8">
    <location>
        <begin position="35"/>
        <end position="56"/>
    </location>
</feature>
<dbReference type="InterPro" id="IPR029485">
    <property type="entry name" value="CAT_C"/>
</dbReference>
<dbReference type="Pfam" id="PF13520">
    <property type="entry name" value="AA_permease_2"/>
    <property type="match status" value="1"/>
</dbReference>
<dbReference type="PANTHER" id="PTHR43243">
    <property type="entry name" value="INNER MEMBRANE TRANSPORTER YGJI-RELATED"/>
    <property type="match status" value="1"/>
</dbReference>
<evidence type="ECO:0000256" key="7">
    <source>
        <dbReference type="ARBA" id="ARBA00023180"/>
    </source>
</evidence>
<dbReference type="FunFam" id="1.20.1740.10:FF:000024">
    <property type="entry name" value="High affinity cationic amino acid transporter 1"/>
    <property type="match status" value="1"/>
</dbReference>
<feature type="transmembrane region" description="Helical" evidence="8">
    <location>
        <begin position="100"/>
        <end position="118"/>
    </location>
</feature>
<feature type="transmembrane region" description="Helical" evidence="8">
    <location>
        <begin position="191"/>
        <end position="212"/>
    </location>
</feature>
<evidence type="ECO:0000256" key="3">
    <source>
        <dbReference type="ARBA" id="ARBA00022448"/>
    </source>
</evidence>
<evidence type="ECO:0000256" key="1">
    <source>
        <dbReference type="ARBA" id="ARBA00004127"/>
    </source>
</evidence>
<dbReference type="GO" id="GO:0015171">
    <property type="term" value="F:amino acid transmembrane transporter activity"/>
    <property type="evidence" value="ECO:0007669"/>
    <property type="project" value="TreeGrafter"/>
</dbReference>
<organism evidence="10 11">
    <name type="scientific">Cimex lectularius</name>
    <name type="common">Bed bug</name>
    <name type="synonym">Acanthia lectularia</name>
    <dbReference type="NCBI Taxonomy" id="79782"/>
    <lineage>
        <taxon>Eukaryota</taxon>
        <taxon>Metazoa</taxon>
        <taxon>Ecdysozoa</taxon>
        <taxon>Arthropoda</taxon>
        <taxon>Hexapoda</taxon>
        <taxon>Insecta</taxon>
        <taxon>Pterygota</taxon>
        <taxon>Neoptera</taxon>
        <taxon>Paraneoptera</taxon>
        <taxon>Hemiptera</taxon>
        <taxon>Heteroptera</taxon>
        <taxon>Panheteroptera</taxon>
        <taxon>Cimicomorpha</taxon>
        <taxon>Cimicidae</taxon>
        <taxon>Cimex</taxon>
    </lineage>
</organism>
<feature type="transmembrane region" description="Helical" evidence="8">
    <location>
        <begin position="371"/>
        <end position="392"/>
    </location>
</feature>
<evidence type="ECO:0000256" key="6">
    <source>
        <dbReference type="ARBA" id="ARBA00023136"/>
    </source>
</evidence>
<evidence type="ECO:0000313" key="10">
    <source>
        <dbReference type="EnsemblMetazoa" id="XP_014242269.1"/>
    </source>
</evidence>
<dbReference type="Pfam" id="PF13906">
    <property type="entry name" value="AA_permease_C"/>
    <property type="match status" value="1"/>
</dbReference>
<feature type="transmembrane region" description="Helical" evidence="8">
    <location>
        <begin position="324"/>
        <end position="350"/>
    </location>
</feature>
<evidence type="ECO:0000256" key="2">
    <source>
        <dbReference type="ARBA" id="ARBA00008572"/>
    </source>
</evidence>
<feature type="domain" description="Cationic amino acid transporter C-terminal" evidence="9">
    <location>
        <begin position="516"/>
        <end position="566"/>
    </location>
</feature>
<feature type="transmembrane region" description="Helical" evidence="8">
    <location>
        <begin position="398"/>
        <end position="419"/>
    </location>
</feature>
<feature type="transmembrane region" description="Helical" evidence="8">
    <location>
        <begin position="543"/>
        <end position="564"/>
    </location>
</feature>
<dbReference type="GO" id="GO:0005886">
    <property type="term" value="C:plasma membrane"/>
    <property type="evidence" value="ECO:0007669"/>
    <property type="project" value="TreeGrafter"/>
</dbReference>
<sequence>MIFEIFKKENFSKFFGYMSKKKEFRYEEKGPLNRVLTILDLTFLGIGSMLGMGVYIMVGDLSNTVGPAMLLSFVVAGFACILSAMCYAEFAGRTPGTGSAYAYCYITVGEFTAFILGWNLCLEFVIGSACLGRGMSGYIDSIFDGQISSSLNSTMPMNFTNLAEYPDFLSFALIMLFTVVVISGVKESTTINNIFVVINIITISVLVVIGFMSADIANWRLKPTPQGGKGGFMPFGFSGLMKGASKCFYAYTGFDTVATTGGEAKNPQRTIPISLLTSILCAIVVYTAISATFSLMYPYNDPLLSSNAPYPYILQKLGWHNVQWIVVTGAVAAVTGCLLSSVFGMARIVYSIAEDGLIFSWLAKINPRTKTPIRATIVSGILTGLISLIFNTSQLLDMTALGTLMAYTMVGVCILILRYEDGIMEDTQRDKSLLQKMFNVPKTNEPDTTSSNVVKISTYLAVVLSFLLGSVFAFLEESLVEEESSSIILAIIFSLLLVLIIVVITRQPQSKMKLVFKVAPVPLLPIVCIFINVYLMLKLPPATWLRFVVWLLMGLLVYFAYGIWNSKERIPQEERDKNRNVLTY</sequence>